<name>A0A1H2XVL8_THIRO</name>
<gene>
    <name evidence="2" type="ORF">SAMN05421783_111115</name>
</gene>
<dbReference type="RefSeq" id="WP_093032648.1">
    <property type="nucleotide sequence ID" value="NZ_FNNZ01000011.1"/>
</dbReference>
<reference evidence="3" key="1">
    <citation type="submission" date="2016-10" db="EMBL/GenBank/DDBJ databases">
        <authorList>
            <person name="Varghese N."/>
            <person name="Submissions S."/>
        </authorList>
    </citation>
    <scope>NUCLEOTIDE SEQUENCE [LARGE SCALE GENOMIC DNA]</scope>
    <source>
        <strain evidence="3">DSM 217</strain>
    </source>
</reference>
<dbReference type="STRING" id="1058.SAMN05421783_111115"/>
<dbReference type="EMBL" id="FNNZ01000011">
    <property type="protein sequence ID" value="SDW96409.1"/>
    <property type="molecule type" value="Genomic_DNA"/>
</dbReference>
<evidence type="ECO:0000313" key="2">
    <source>
        <dbReference type="EMBL" id="SDW96409.1"/>
    </source>
</evidence>
<evidence type="ECO:0000313" key="3">
    <source>
        <dbReference type="Proteomes" id="UP000198816"/>
    </source>
</evidence>
<feature type="domain" description="DUF6129" evidence="1">
    <location>
        <begin position="26"/>
        <end position="73"/>
    </location>
</feature>
<accession>A0A1H2XVL8</accession>
<protein>
    <recommendedName>
        <fullName evidence="1">DUF6129 domain-containing protein</fullName>
    </recommendedName>
</protein>
<organism evidence="2 3">
    <name type="scientific">Thiocapsa roseopersicina</name>
    <dbReference type="NCBI Taxonomy" id="1058"/>
    <lineage>
        <taxon>Bacteria</taxon>
        <taxon>Pseudomonadati</taxon>
        <taxon>Pseudomonadota</taxon>
        <taxon>Gammaproteobacteria</taxon>
        <taxon>Chromatiales</taxon>
        <taxon>Chromatiaceae</taxon>
        <taxon>Thiocapsa</taxon>
    </lineage>
</organism>
<dbReference type="InterPro" id="IPR046132">
    <property type="entry name" value="DUF6129"/>
</dbReference>
<sequence length="89" mass="9727">MIAEERLDQITEVVRRAGLIAETIGALREAFADLHFTHCSDDDIGFGQPVRAADGFNLYLVDGREHCLVLTNDPANATGVVLAEVEEED</sequence>
<evidence type="ECO:0000259" key="1">
    <source>
        <dbReference type="Pfam" id="PF19624"/>
    </source>
</evidence>
<dbReference type="Proteomes" id="UP000198816">
    <property type="component" value="Unassembled WGS sequence"/>
</dbReference>
<dbReference type="Pfam" id="PF19624">
    <property type="entry name" value="DUF6129"/>
    <property type="match status" value="1"/>
</dbReference>
<keyword evidence="3" id="KW-1185">Reference proteome</keyword>
<proteinExistence type="predicted"/>
<dbReference type="AlphaFoldDB" id="A0A1H2XVL8"/>
<dbReference type="OrthoDB" id="7960540at2"/>